<feature type="domain" description="Protein kinase" evidence="1">
    <location>
        <begin position="1"/>
        <end position="161"/>
    </location>
</feature>
<dbReference type="InterPro" id="IPR011009">
    <property type="entry name" value="Kinase-like_dom_sf"/>
</dbReference>
<comment type="caution">
    <text evidence="2">The sequence shown here is derived from an EMBL/GenBank/DDBJ whole genome shotgun (WGS) entry which is preliminary data.</text>
</comment>
<dbReference type="AlphaFoldDB" id="A0AAE0VMV1"/>
<keyword evidence="3" id="KW-1185">Reference proteome</keyword>
<gene>
    <name evidence="2" type="ORF">CHS0354_024191</name>
</gene>
<dbReference type="InterPro" id="IPR000719">
    <property type="entry name" value="Prot_kinase_dom"/>
</dbReference>
<proteinExistence type="predicted"/>
<dbReference type="Pfam" id="PF00069">
    <property type="entry name" value="Pkinase"/>
    <property type="match status" value="1"/>
</dbReference>
<evidence type="ECO:0000313" key="3">
    <source>
        <dbReference type="Proteomes" id="UP001195483"/>
    </source>
</evidence>
<dbReference type="SUPFAM" id="SSF56112">
    <property type="entry name" value="Protein kinase-like (PK-like)"/>
    <property type="match status" value="1"/>
</dbReference>
<evidence type="ECO:0000259" key="1">
    <source>
        <dbReference type="PROSITE" id="PS50011"/>
    </source>
</evidence>
<dbReference type="PANTHER" id="PTHR44329">
    <property type="entry name" value="SERINE/THREONINE-PROTEIN KINASE TNNI3K-RELATED"/>
    <property type="match status" value="1"/>
</dbReference>
<dbReference type="InterPro" id="IPR051681">
    <property type="entry name" value="Ser/Thr_Kinases-Pseudokinases"/>
</dbReference>
<dbReference type="Proteomes" id="UP001195483">
    <property type="component" value="Unassembled WGS sequence"/>
</dbReference>
<sequence length="172" mass="19913">MEAFRIYVAMITGICDGLAYIHHQGYLHRDLKMSNVLVQNGIPKICDAGLAKMVHLTTGTFVGTITHMAPEVMQGKLYTFSADVYSLGIILWETWYGRDAYKNDEFKNVSPINLVEYVTHGKRHTFKKFKPWSRLENLICKCWHHDDRLRPEVCAIKKEILDIEKEVNIVTR</sequence>
<dbReference type="PROSITE" id="PS00108">
    <property type="entry name" value="PROTEIN_KINASE_ST"/>
    <property type="match status" value="1"/>
</dbReference>
<reference evidence="2" key="3">
    <citation type="submission" date="2023-05" db="EMBL/GenBank/DDBJ databases">
        <authorList>
            <person name="Smith C.H."/>
        </authorList>
    </citation>
    <scope>NUCLEOTIDE SEQUENCE</scope>
    <source>
        <strain evidence="2">CHS0354</strain>
        <tissue evidence="2">Mantle</tissue>
    </source>
</reference>
<dbReference type="GO" id="GO:0004674">
    <property type="term" value="F:protein serine/threonine kinase activity"/>
    <property type="evidence" value="ECO:0007669"/>
    <property type="project" value="TreeGrafter"/>
</dbReference>
<accession>A0AAE0VMV1</accession>
<evidence type="ECO:0000313" key="2">
    <source>
        <dbReference type="EMBL" id="KAK3584083.1"/>
    </source>
</evidence>
<dbReference type="GO" id="GO:0005524">
    <property type="term" value="F:ATP binding"/>
    <property type="evidence" value="ECO:0007669"/>
    <property type="project" value="InterPro"/>
</dbReference>
<organism evidence="2 3">
    <name type="scientific">Potamilus streckersoni</name>
    <dbReference type="NCBI Taxonomy" id="2493646"/>
    <lineage>
        <taxon>Eukaryota</taxon>
        <taxon>Metazoa</taxon>
        <taxon>Spiralia</taxon>
        <taxon>Lophotrochozoa</taxon>
        <taxon>Mollusca</taxon>
        <taxon>Bivalvia</taxon>
        <taxon>Autobranchia</taxon>
        <taxon>Heteroconchia</taxon>
        <taxon>Palaeoheterodonta</taxon>
        <taxon>Unionida</taxon>
        <taxon>Unionoidea</taxon>
        <taxon>Unionidae</taxon>
        <taxon>Ambleminae</taxon>
        <taxon>Lampsilini</taxon>
        <taxon>Potamilus</taxon>
    </lineage>
</organism>
<dbReference type="EMBL" id="JAEAOA010001429">
    <property type="protein sequence ID" value="KAK3584083.1"/>
    <property type="molecule type" value="Genomic_DNA"/>
</dbReference>
<dbReference type="Gene3D" id="1.10.510.10">
    <property type="entry name" value="Transferase(Phosphotransferase) domain 1"/>
    <property type="match status" value="1"/>
</dbReference>
<dbReference type="InterPro" id="IPR008271">
    <property type="entry name" value="Ser/Thr_kinase_AS"/>
</dbReference>
<protein>
    <recommendedName>
        <fullName evidence="1">Protein kinase domain-containing protein</fullName>
    </recommendedName>
</protein>
<reference evidence="2" key="1">
    <citation type="journal article" date="2021" name="Genome Biol. Evol.">
        <title>A High-Quality Reference Genome for a Parasitic Bivalve with Doubly Uniparental Inheritance (Bivalvia: Unionida).</title>
        <authorList>
            <person name="Smith C.H."/>
        </authorList>
    </citation>
    <scope>NUCLEOTIDE SEQUENCE</scope>
    <source>
        <strain evidence="2">CHS0354</strain>
    </source>
</reference>
<name>A0AAE0VMV1_9BIVA</name>
<dbReference type="PROSITE" id="PS50011">
    <property type="entry name" value="PROTEIN_KINASE_DOM"/>
    <property type="match status" value="1"/>
</dbReference>
<dbReference type="SMART" id="SM00220">
    <property type="entry name" value="S_TKc"/>
    <property type="match status" value="1"/>
</dbReference>
<reference evidence="2" key="2">
    <citation type="journal article" date="2021" name="Genome Biol. Evol.">
        <title>Developing a high-quality reference genome for a parasitic bivalve with doubly uniparental inheritance (Bivalvia: Unionida).</title>
        <authorList>
            <person name="Smith C.H."/>
        </authorList>
    </citation>
    <scope>NUCLEOTIDE SEQUENCE</scope>
    <source>
        <strain evidence="2">CHS0354</strain>
        <tissue evidence="2">Mantle</tissue>
    </source>
</reference>